<dbReference type="PANTHER" id="PTHR36112">
    <property type="entry name" value="RIBOSOMAL RNA SMALL SUBUNIT METHYLTRANSFERASE J"/>
    <property type="match status" value="1"/>
</dbReference>
<keyword evidence="1" id="KW-0489">Methyltransferase</keyword>
<dbReference type="GO" id="GO:0008990">
    <property type="term" value="F:rRNA (guanine-N2-)-methyltransferase activity"/>
    <property type="evidence" value="ECO:0007669"/>
    <property type="project" value="InterPro"/>
</dbReference>
<comment type="caution">
    <text evidence="1">The sequence shown here is derived from an EMBL/GenBank/DDBJ whole genome shotgun (WGS) entry which is preliminary data.</text>
</comment>
<accession>A0A644V2Z7</accession>
<dbReference type="EC" id="2.1.1.242" evidence="1"/>
<organism evidence="1">
    <name type="scientific">bioreactor metagenome</name>
    <dbReference type="NCBI Taxonomy" id="1076179"/>
    <lineage>
        <taxon>unclassified sequences</taxon>
        <taxon>metagenomes</taxon>
        <taxon>ecological metagenomes</taxon>
    </lineage>
</organism>
<name>A0A644V2Z7_9ZZZZ</name>
<sequence length="258" mass="28889">MNFATVRGLNGGSDLPTKAKKWAELLGVPYIERDGNSSLQFIMQSYNLDCLIVATKNGPQIFSEEGKLFYHPGMAVLRLQKLLRGERDNFVEACELQAGSRILDATLGFASDAAIASYVVGPEGCVQGLEASKPLWFLVKEGLHNYVGEEIELNEALRRIKTVCTEAKVYLKTLETDSFDVVYFDPMFRYPVNLSSNMKPLRPVAYVEPLDNAVLSEAMRVAPLVVVKERTPRVLRELGINELYGSKYSKVKYGILRR</sequence>
<keyword evidence="1" id="KW-0808">Transferase</keyword>
<dbReference type="InterPro" id="IPR029063">
    <property type="entry name" value="SAM-dependent_MTases_sf"/>
</dbReference>
<dbReference type="Pfam" id="PF04445">
    <property type="entry name" value="SAM_MT"/>
    <property type="match status" value="1"/>
</dbReference>
<dbReference type="EMBL" id="VSSQ01000205">
    <property type="protein sequence ID" value="MPL85415.1"/>
    <property type="molecule type" value="Genomic_DNA"/>
</dbReference>
<dbReference type="PANTHER" id="PTHR36112:SF1">
    <property type="entry name" value="RIBOSOMAL RNA SMALL SUBUNIT METHYLTRANSFERASE J"/>
    <property type="match status" value="1"/>
</dbReference>
<protein>
    <submittedName>
        <fullName evidence="1">Ribosomal RNA small subunit methyltransferase J</fullName>
        <ecNumber evidence="1">2.1.1.242</ecNumber>
    </submittedName>
</protein>
<dbReference type="Gene3D" id="3.40.50.150">
    <property type="entry name" value="Vaccinia Virus protein VP39"/>
    <property type="match status" value="1"/>
</dbReference>
<evidence type="ECO:0000313" key="1">
    <source>
        <dbReference type="EMBL" id="MPL85415.1"/>
    </source>
</evidence>
<gene>
    <name evidence="1" type="primary">rsmJ_2</name>
    <name evidence="1" type="ORF">SDC9_31383</name>
</gene>
<dbReference type="AlphaFoldDB" id="A0A644V2Z7"/>
<reference evidence="1" key="1">
    <citation type="submission" date="2019-08" db="EMBL/GenBank/DDBJ databases">
        <authorList>
            <person name="Kucharzyk K."/>
            <person name="Murdoch R.W."/>
            <person name="Higgins S."/>
            <person name="Loffler F."/>
        </authorList>
    </citation>
    <scope>NUCLEOTIDE SEQUENCE</scope>
</reference>
<dbReference type="InterPro" id="IPR007536">
    <property type="entry name" value="16SrRNA_methylTrfase_J"/>
</dbReference>
<proteinExistence type="predicted"/>
<dbReference type="SUPFAM" id="SSF53335">
    <property type="entry name" value="S-adenosyl-L-methionine-dependent methyltransferases"/>
    <property type="match status" value="1"/>
</dbReference>